<dbReference type="SUPFAM" id="SSF56672">
    <property type="entry name" value="DNA/RNA polymerases"/>
    <property type="match status" value="1"/>
</dbReference>
<evidence type="ECO:0000259" key="2">
    <source>
        <dbReference type="Pfam" id="PF17919"/>
    </source>
</evidence>
<dbReference type="Pfam" id="PF00078">
    <property type="entry name" value="RVT_1"/>
    <property type="match status" value="1"/>
</dbReference>
<feature type="domain" description="Integrase zinc-binding" evidence="3">
    <location>
        <begin position="309"/>
        <end position="357"/>
    </location>
</feature>
<dbReference type="Gene3D" id="3.10.10.10">
    <property type="entry name" value="HIV Type 1 Reverse Transcriptase, subunit A, domain 1"/>
    <property type="match status" value="1"/>
</dbReference>
<feature type="non-terminal residue" evidence="4">
    <location>
        <position position="1"/>
    </location>
</feature>
<evidence type="ECO:0008006" key="6">
    <source>
        <dbReference type="Google" id="ProtNLM"/>
    </source>
</evidence>
<dbReference type="Gene3D" id="3.30.70.270">
    <property type="match status" value="1"/>
</dbReference>
<dbReference type="InterPro" id="IPR043502">
    <property type="entry name" value="DNA/RNA_pol_sf"/>
</dbReference>
<dbReference type="InterPro" id="IPR041588">
    <property type="entry name" value="Integrase_H2C2"/>
</dbReference>
<sequence>MEKGWVRERKSPYVVPMILVPKKDGHPIPHLDDLLYELYGACIFSKINLHSHESKTTFKTKFGMYKRLIMPFGITNAPSTFVRLMIQVLHSLIGRCVVVYFDDILVYSNLNDHVEHVQQVLKLVKDKFLYSSTPFASLRVPCGQGKCEGHPKLANSYQHPQGKAFQTLKERLTNALVLALSNFHKPFELECDASNVHIGVEGHPISFFCEKLKGGQLNYSTYDKELYVVVRVLYRHAKWVEFLKQFSYVIKHKKGKANIVVDALSRRHMLLVMLEMKLLGFESLKDLYMDVNDFKEAYDHCVVLANGVKKAHEGGLMGYFSICKTYEALVEHFYWLEMKRDVYHVCERCLMCKMAKSKASSKGLCTPVPIPTPSWIDISMDFMLGLPRT</sequence>
<dbReference type="InterPro" id="IPR043128">
    <property type="entry name" value="Rev_trsase/Diguanyl_cyclase"/>
</dbReference>
<dbReference type="Pfam" id="PF17921">
    <property type="entry name" value="Integrase_H2C2"/>
    <property type="match status" value="1"/>
</dbReference>
<dbReference type="CDD" id="cd01647">
    <property type="entry name" value="RT_LTR"/>
    <property type="match status" value="1"/>
</dbReference>
<accession>A0A371G6L3</accession>
<organism evidence="4 5">
    <name type="scientific">Mucuna pruriens</name>
    <name type="common">Velvet bean</name>
    <name type="synonym">Dolichos pruriens</name>
    <dbReference type="NCBI Taxonomy" id="157652"/>
    <lineage>
        <taxon>Eukaryota</taxon>
        <taxon>Viridiplantae</taxon>
        <taxon>Streptophyta</taxon>
        <taxon>Embryophyta</taxon>
        <taxon>Tracheophyta</taxon>
        <taxon>Spermatophyta</taxon>
        <taxon>Magnoliopsida</taxon>
        <taxon>eudicotyledons</taxon>
        <taxon>Gunneridae</taxon>
        <taxon>Pentapetalae</taxon>
        <taxon>rosids</taxon>
        <taxon>fabids</taxon>
        <taxon>Fabales</taxon>
        <taxon>Fabaceae</taxon>
        <taxon>Papilionoideae</taxon>
        <taxon>50 kb inversion clade</taxon>
        <taxon>NPAAA clade</taxon>
        <taxon>indigoferoid/millettioid clade</taxon>
        <taxon>Phaseoleae</taxon>
        <taxon>Mucuna</taxon>
    </lineage>
</organism>
<dbReference type="Proteomes" id="UP000257109">
    <property type="component" value="Unassembled WGS sequence"/>
</dbReference>
<protein>
    <recommendedName>
        <fullName evidence="6">Retrovirus-related Pol polyprotein from transposon 17.6</fullName>
    </recommendedName>
</protein>
<dbReference type="InterPro" id="IPR041577">
    <property type="entry name" value="RT_RNaseH_2"/>
</dbReference>
<gene>
    <name evidence="4" type="ORF">CR513_32540</name>
</gene>
<evidence type="ECO:0000313" key="5">
    <source>
        <dbReference type="Proteomes" id="UP000257109"/>
    </source>
</evidence>
<evidence type="ECO:0000313" key="4">
    <source>
        <dbReference type="EMBL" id="RDX86164.1"/>
    </source>
</evidence>
<keyword evidence="5" id="KW-1185">Reference proteome</keyword>
<evidence type="ECO:0000259" key="1">
    <source>
        <dbReference type="Pfam" id="PF00078"/>
    </source>
</evidence>
<reference evidence="4" key="1">
    <citation type="submission" date="2018-05" db="EMBL/GenBank/DDBJ databases">
        <title>Draft genome of Mucuna pruriens seed.</title>
        <authorList>
            <person name="Nnadi N.E."/>
            <person name="Vos R."/>
            <person name="Hasami M.H."/>
            <person name="Devisetty U.K."/>
            <person name="Aguiy J.C."/>
        </authorList>
    </citation>
    <scope>NUCLEOTIDE SEQUENCE [LARGE SCALE GENOMIC DNA]</scope>
    <source>
        <strain evidence="4">JCA_2017</strain>
    </source>
</reference>
<feature type="domain" description="Reverse transcriptase/retrotransposon-derived protein RNase H-like" evidence="2">
    <location>
        <begin position="160"/>
        <end position="242"/>
    </location>
</feature>
<dbReference type="PANTHER" id="PTHR35046">
    <property type="entry name" value="ZINC KNUCKLE (CCHC-TYPE) FAMILY PROTEIN"/>
    <property type="match status" value="1"/>
</dbReference>
<evidence type="ECO:0000259" key="3">
    <source>
        <dbReference type="Pfam" id="PF17921"/>
    </source>
</evidence>
<comment type="caution">
    <text evidence="4">The sequence shown here is derived from an EMBL/GenBank/DDBJ whole genome shotgun (WGS) entry which is preliminary data.</text>
</comment>
<dbReference type="Pfam" id="PF17919">
    <property type="entry name" value="RT_RNaseH_2"/>
    <property type="match status" value="1"/>
</dbReference>
<dbReference type="EMBL" id="QJKJ01006592">
    <property type="protein sequence ID" value="RDX86164.1"/>
    <property type="molecule type" value="Genomic_DNA"/>
</dbReference>
<feature type="domain" description="Reverse transcriptase" evidence="1">
    <location>
        <begin position="54"/>
        <end position="128"/>
    </location>
</feature>
<dbReference type="AlphaFoldDB" id="A0A371G6L3"/>
<name>A0A371G6L3_MUCPR</name>
<dbReference type="Gene3D" id="1.10.340.70">
    <property type="match status" value="1"/>
</dbReference>
<proteinExistence type="predicted"/>
<dbReference type="InterPro" id="IPR000477">
    <property type="entry name" value="RT_dom"/>
</dbReference>
<dbReference type="PANTHER" id="PTHR35046:SF9">
    <property type="entry name" value="RNA-DIRECTED DNA POLYMERASE"/>
    <property type="match status" value="1"/>
</dbReference>